<proteinExistence type="predicted"/>
<name>A0A6N2KIN7_SALVM</name>
<organism evidence="1">
    <name type="scientific">Salix viminalis</name>
    <name type="common">Common osier</name>
    <name type="synonym">Basket willow</name>
    <dbReference type="NCBI Taxonomy" id="40686"/>
    <lineage>
        <taxon>Eukaryota</taxon>
        <taxon>Viridiplantae</taxon>
        <taxon>Streptophyta</taxon>
        <taxon>Embryophyta</taxon>
        <taxon>Tracheophyta</taxon>
        <taxon>Spermatophyta</taxon>
        <taxon>Magnoliopsida</taxon>
        <taxon>eudicotyledons</taxon>
        <taxon>Gunneridae</taxon>
        <taxon>Pentapetalae</taxon>
        <taxon>rosids</taxon>
        <taxon>fabids</taxon>
        <taxon>Malpighiales</taxon>
        <taxon>Salicaceae</taxon>
        <taxon>Saliceae</taxon>
        <taxon>Salix</taxon>
    </lineage>
</organism>
<sequence>MDGWFSFFNQNMLHQGIGIWKYCAEALILFLQSLDALGREQAPEEMRVQLGDIHLARLHCKVYNIILPFQSLTPCTGLQTMECNSFDSRICIAFYSVLLDEIR</sequence>
<dbReference type="AlphaFoldDB" id="A0A6N2KIN7"/>
<evidence type="ECO:0000313" key="1">
    <source>
        <dbReference type="EMBL" id="VFU27662.1"/>
    </source>
</evidence>
<gene>
    <name evidence="1" type="ORF">SVIM_LOCUS85492</name>
</gene>
<dbReference type="EMBL" id="CAADRP010000391">
    <property type="protein sequence ID" value="VFU27662.1"/>
    <property type="molecule type" value="Genomic_DNA"/>
</dbReference>
<accession>A0A6N2KIN7</accession>
<reference evidence="1" key="1">
    <citation type="submission" date="2019-03" db="EMBL/GenBank/DDBJ databases">
        <authorList>
            <person name="Mank J."/>
            <person name="Almeida P."/>
        </authorList>
    </citation>
    <scope>NUCLEOTIDE SEQUENCE</scope>
    <source>
        <strain evidence="1">78183</strain>
    </source>
</reference>
<protein>
    <submittedName>
        <fullName evidence="1">Uncharacterized protein</fullName>
    </submittedName>
</protein>